<dbReference type="EMBL" id="HBFX01015305">
    <property type="protein sequence ID" value="CAD8954690.1"/>
    <property type="molecule type" value="Transcribed_RNA"/>
</dbReference>
<gene>
    <name evidence="3" type="ORF">HAND00432_LOCUS9228</name>
</gene>
<dbReference type="GO" id="GO:0005509">
    <property type="term" value="F:calcium ion binding"/>
    <property type="evidence" value="ECO:0007669"/>
    <property type="project" value="InterPro"/>
</dbReference>
<protein>
    <recommendedName>
        <fullName evidence="2">EF-hand domain-containing protein</fullName>
    </recommendedName>
</protein>
<feature type="region of interest" description="Disordered" evidence="1">
    <location>
        <begin position="177"/>
        <end position="221"/>
    </location>
</feature>
<accession>A0A6T8IID5</accession>
<feature type="domain" description="EF-hand" evidence="2">
    <location>
        <begin position="124"/>
        <end position="159"/>
    </location>
</feature>
<organism evidence="3">
    <name type="scientific">Hemiselmis andersenii</name>
    <name type="common">Cryptophyte alga</name>
    <dbReference type="NCBI Taxonomy" id="464988"/>
    <lineage>
        <taxon>Eukaryota</taxon>
        <taxon>Cryptophyceae</taxon>
        <taxon>Cryptomonadales</taxon>
        <taxon>Hemiselmidaceae</taxon>
        <taxon>Hemiselmis</taxon>
    </lineage>
</organism>
<dbReference type="PROSITE" id="PS50222">
    <property type="entry name" value="EF_HAND_2"/>
    <property type="match status" value="1"/>
</dbReference>
<feature type="compositionally biased region" description="Basic and acidic residues" evidence="1">
    <location>
        <begin position="194"/>
        <end position="213"/>
    </location>
</feature>
<proteinExistence type="predicted"/>
<dbReference type="InterPro" id="IPR002048">
    <property type="entry name" value="EF_hand_dom"/>
</dbReference>
<feature type="compositionally biased region" description="Polar residues" evidence="1">
    <location>
        <begin position="259"/>
        <end position="286"/>
    </location>
</feature>
<sequence>MTHVMIHQDVMDKCRPAFDKEADDGLLDPTSLQECLRDCGIESSPDEIELVIAPFQDKEDTKSKYSGGVSFEMFVLLAMQLTELRSIRIARDEDSRAAFTTLGGEEEGGSVTGKAIDEVLSEFELNINANQIVKEYDKDQKGTLFFREFSAMLAEQPDQKMLSGAFKIVKSDGTSGADEPFYYGGSSPTKSKSSKHDGERSMKKSERANKANFDDNEETDEAKLKKVRKNFNFMNSLHKQYTVRQSGPRSEASRLRTSKPFTSYAQSPSTENRSRTSFQSLASTTKGPGRHESNQVSPSVSLVKSSATSSASNPAGPLPAHGRYHMV</sequence>
<name>A0A6T8IID5_HEMAN</name>
<evidence type="ECO:0000256" key="1">
    <source>
        <dbReference type="SAM" id="MobiDB-lite"/>
    </source>
</evidence>
<feature type="compositionally biased region" description="Low complexity" evidence="1">
    <location>
        <begin position="296"/>
        <end position="315"/>
    </location>
</feature>
<evidence type="ECO:0000259" key="2">
    <source>
        <dbReference type="PROSITE" id="PS50222"/>
    </source>
</evidence>
<dbReference type="SUPFAM" id="SSF47473">
    <property type="entry name" value="EF-hand"/>
    <property type="match status" value="1"/>
</dbReference>
<dbReference type="AlphaFoldDB" id="A0A6T8IID5"/>
<feature type="compositionally biased region" description="Polar residues" evidence="1">
    <location>
        <begin position="239"/>
        <end position="248"/>
    </location>
</feature>
<dbReference type="Gene3D" id="1.10.238.10">
    <property type="entry name" value="EF-hand"/>
    <property type="match status" value="1"/>
</dbReference>
<evidence type="ECO:0000313" key="3">
    <source>
        <dbReference type="EMBL" id="CAD8954690.1"/>
    </source>
</evidence>
<reference evidence="3" key="1">
    <citation type="submission" date="2021-01" db="EMBL/GenBank/DDBJ databases">
        <authorList>
            <person name="Corre E."/>
            <person name="Pelletier E."/>
            <person name="Niang G."/>
            <person name="Scheremetjew M."/>
            <person name="Finn R."/>
            <person name="Kale V."/>
            <person name="Holt S."/>
            <person name="Cochrane G."/>
            <person name="Meng A."/>
            <person name="Brown T."/>
            <person name="Cohen L."/>
        </authorList>
    </citation>
    <scope>NUCLEOTIDE SEQUENCE</scope>
    <source>
        <strain evidence="3">CCMP644</strain>
    </source>
</reference>
<dbReference type="InterPro" id="IPR011992">
    <property type="entry name" value="EF-hand-dom_pair"/>
</dbReference>
<feature type="region of interest" description="Disordered" evidence="1">
    <location>
        <begin position="239"/>
        <end position="327"/>
    </location>
</feature>